<dbReference type="Pfam" id="PF05004">
    <property type="entry name" value="IFRD"/>
    <property type="match status" value="1"/>
</dbReference>
<protein>
    <recommendedName>
        <fullName evidence="1">Interferon-related developmental regulator N-terminal domain-containing protein</fullName>
    </recommendedName>
</protein>
<dbReference type="eggNOG" id="KOG2842">
    <property type="taxonomic scope" value="Eukaryota"/>
</dbReference>
<reference evidence="3" key="3">
    <citation type="submission" date="2018-08" db="UniProtKB">
        <authorList>
            <consortium name="EnsemblPlants"/>
        </authorList>
    </citation>
    <scope>IDENTIFICATION</scope>
    <source>
        <strain evidence="3">cv. Bd21</strain>
    </source>
</reference>
<evidence type="ECO:0000313" key="2">
    <source>
        <dbReference type="EMBL" id="PNT69425.1"/>
    </source>
</evidence>
<dbReference type="STRING" id="15368.I1IDT1"/>
<evidence type="ECO:0000313" key="3">
    <source>
        <dbReference type="EnsemblPlants" id="PNT69425"/>
    </source>
</evidence>
<reference evidence="2 3" key="1">
    <citation type="journal article" date="2010" name="Nature">
        <title>Genome sequencing and analysis of the model grass Brachypodium distachyon.</title>
        <authorList>
            <consortium name="International Brachypodium Initiative"/>
        </authorList>
    </citation>
    <scope>NUCLEOTIDE SEQUENCE [LARGE SCALE GENOMIC DNA]</scope>
    <source>
        <strain evidence="2 3">Bd21</strain>
    </source>
</reference>
<dbReference type="InterPro" id="IPR039777">
    <property type="entry name" value="IFRD"/>
</dbReference>
<dbReference type="Proteomes" id="UP000008810">
    <property type="component" value="Chromosome 3"/>
</dbReference>
<dbReference type="PANTHER" id="PTHR12354">
    <property type="entry name" value="INTERFERON-RELATED DEVELOPMENTAL REGULATOR"/>
    <property type="match status" value="1"/>
</dbReference>
<evidence type="ECO:0000313" key="4">
    <source>
        <dbReference type="Proteomes" id="UP000008810"/>
    </source>
</evidence>
<proteinExistence type="predicted"/>
<reference evidence="2" key="2">
    <citation type="submission" date="2017-06" db="EMBL/GenBank/DDBJ databases">
        <title>WGS assembly of Brachypodium distachyon.</title>
        <authorList>
            <consortium name="The International Brachypodium Initiative"/>
            <person name="Lucas S."/>
            <person name="Harmon-Smith M."/>
            <person name="Lail K."/>
            <person name="Tice H."/>
            <person name="Grimwood J."/>
            <person name="Bruce D."/>
            <person name="Barry K."/>
            <person name="Shu S."/>
            <person name="Lindquist E."/>
            <person name="Wang M."/>
            <person name="Pitluck S."/>
            <person name="Vogel J.P."/>
            <person name="Garvin D.F."/>
            <person name="Mockler T.C."/>
            <person name="Schmutz J."/>
            <person name="Rokhsar D."/>
            <person name="Bevan M.W."/>
        </authorList>
    </citation>
    <scope>NUCLEOTIDE SEQUENCE</scope>
    <source>
        <strain evidence="2">Bd21</strain>
    </source>
</reference>
<dbReference type="GeneID" id="104584307"/>
<feature type="domain" description="Interferon-related developmental regulator N-terminal" evidence="1">
    <location>
        <begin position="36"/>
        <end position="277"/>
    </location>
</feature>
<dbReference type="AlphaFoldDB" id="I1IDT1"/>
<dbReference type="EMBL" id="CM000882">
    <property type="protein sequence ID" value="PNT69425.1"/>
    <property type="molecule type" value="Genomic_DNA"/>
</dbReference>
<keyword evidence="4" id="KW-1185">Reference proteome</keyword>
<dbReference type="EnsemblPlants" id="PNT69425">
    <property type="protein sequence ID" value="PNT69425"/>
    <property type="gene ID" value="BRADI_3g55070v3"/>
</dbReference>
<dbReference type="KEGG" id="bdi:104584307"/>
<dbReference type="PANTHER" id="PTHR12354:SF26">
    <property type="entry name" value="INTERFERON-RELATED DEVELOPMENTAL REGULATOR N-TERMINAL DOMAIN-CONTAINING PROTEIN"/>
    <property type="match status" value="1"/>
</dbReference>
<dbReference type="OMA" id="EMHLHKF"/>
<sequence length="409" mass="44749">MPPGRWFRDYARVPAPAGYLSTRSGFNNFGGMENLDVIDTCVNGIHEKRRSKREAGIAGLVGALEEFVPMDRIDYRCLTALEGCKASLLGRQESALLAYRAIGLLALTVGANRDCSEEILANVLALPVFSKPRSMSGGTARAALDCLAAVTFAAARCPEDAEPSIKIIWAVIKHNLAGTNASNTDIVLNAALSAWALLLTTLGGNLRTQPHAWKEAMFPYGDLVKLLDTDDSAVLTAAGEALAVCAELNLTRHATPKDMQALESKVADLASGSRGVEEDYDLTGEQCVMFRQISTMVKAKQEQGDGWEEEDLMMRRSAPSSQRCVLKVSKWARLVQLNFLKRFLGKGFVKHARDNPLLQENSSDAAAVDEVPSGKSKQCRFGREKQWSVALRRDRMIGWENKNAFSQLL</sequence>
<organism evidence="2">
    <name type="scientific">Brachypodium distachyon</name>
    <name type="common">Purple false brome</name>
    <name type="synonym">Trachynia distachya</name>
    <dbReference type="NCBI Taxonomy" id="15368"/>
    <lineage>
        <taxon>Eukaryota</taxon>
        <taxon>Viridiplantae</taxon>
        <taxon>Streptophyta</taxon>
        <taxon>Embryophyta</taxon>
        <taxon>Tracheophyta</taxon>
        <taxon>Spermatophyta</taxon>
        <taxon>Magnoliopsida</taxon>
        <taxon>Liliopsida</taxon>
        <taxon>Poales</taxon>
        <taxon>Poaceae</taxon>
        <taxon>BOP clade</taxon>
        <taxon>Pooideae</taxon>
        <taxon>Stipodae</taxon>
        <taxon>Brachypodieae</taxon>
        <taxon>Brachypodium</taxon>
    </lineage>
</organism>
<gene>
    <name evidence="3" type="primary">LOC104584307</name>
    <name evidence="2" type="ORF">BRADI_3g55070v3</name>
</gene>
<dbReference type="RefSeq" id="XP_010236868.1">
    <property type="nucleotide sequence ID" value="XM_010238566.2"/>
</dbReference>
<dbReference type="HOGENOM" id="CLU_812793_0_0_1"/>
<dbReference type="InterPro" id="IPR007701">
    <property type="entry name" value="Interferon-rel_develop_reg_N"/>
</dbReference>
<name>I1IDT1_BRADI</name>
<dbReference type="Gramene" id="PNT69425">
    <property type="protein sequence ID" value="PNT69425"/>
    <property type="gene ID" value="BRADI_3g55070v3"/>
</dbReference>
<accession>I1IDT1</accession>
<evidence type="ECO:0000259" key="1">
    <source>
        <dbReference type="Pfam" id="PF05004"/>
    </source>
</evidence>
<dbReference type="OrthoDB" id="686784at2759"/>